<keyword evidence="2" id="KW-1185">Reference proteome</keyword>
<evidence type="ECO:0000313" key="2">
    <source>
        <dbReference type="Proteomes" id="UP000837857"/>
    </source>
</evidence>
<feature type="non-terminal residue" evidence="1">
    <location>
        <position position="92"/>
    </location>
</feature>
<evidence type="ECO:0000313" key="1">
    <source>
        <dbReference type="EMBL" id="CAH2063775.1"/>
    </source>
</evidence>
<protein>
    <submittedName>
        <fullName evidence="1">Uncharacterized protein</fullName>
    </submittedName>
</protein>
<dbReference type="EMBL" id="OW152815">
    <property type="protein sequence ID" value="CAH2063775.1"/>
    <property type="molecule type" value="Genomic_DNA"/>
</dbReference>
<proteinExistence type="predicted"/>
<sequence>MSGVRDSAFDNDKDNFTNEFAASLVGDAESSARTKRFQSEFVQKKARVRVVKERIVSREKFIIVVVVIFSMFEPFTDCREARSYHEEKYIRK</sequence>
<reference evidence="1" key="1">
    <citation type="submission" date="2022-03" db="EMBL/GenBank/DDBJ databases">
        <authorList>
            <person name="Martin H S."/>
        </authorList>
    </citation>
    <scope>NUCLEOTIDE SEQUENCE</scope>
</reference>
<organism evidence="1 2">
    <name type="scientific">Iphiclides podalirius</name>
    <name type="common">scarce swallowtail</name>
    <dbReference type="NCBI Taxonomy" id="110791"/>
    <lineage>
        <taxon>Eukaryota</taxon>
        <taxon>Metazoa</taxon>
        <taxon>Ecdysozoa</taxon>
        <taxon>Arthropoda</taxon>
        <taxon>Hexapoda</taxon>
        <taxon>Insecta</taxon>
        <taxon>Pterygota</taxon>
        <taxon>Neoptera</taxon>
        <taxon>Endopterygota</taxon>
        <taxon>Lepidoptera</taxon>
        <taxon>Glossata</taxon>
        <taxon>Ditrysia</taxon>
        <taxon>Papilionoidea</taxon>
        <taxon>Papilionidae</taxon>
        <taxon>Papilioninae</taxon>
        <taxon>Iphiclides</taxon>
    </lineage>
</organism>
<gene>
    <name evidence="1" type="ORF">IPOD504_LOCUS12670</name>
</gene>
<dbReference type="Proteomes" id="UP000837857">
    <property type="component" value="Chromosome 3"/>
</dbReference>
<accession>A0ABN8ISW8</accession>
<name>A0ABN8ISW8_9NEOP</name>